<dbReference type="GO" id="GO:0007064">
    <property type="term" value="P:mitotic sister chromatid cohesion"/>
    <property type="evidence" value="ECO:0007669"/>
    <property type="project" value="InterPro"/>
</dbReference>
<dbReference type="Gene3D" id="2.30.30.140">
    <property type="match status" value="1"/>
</dbReference>
<feature type="coiled-coil region" evidence="5">
    <location>
        <begin position="575"/>
        <end position="616"/>
    </location>
</feature>
<evidence type="ECO:0000256" key="5">
    <source>
        <dbReference type="SAM" id="Coils"/>
    </source>
</evidence>
<keyword evidence="3" id="KW-0234">DNA repair</keyword>
<dbReference type="Proteomes" id="UP001291623">
    <property type="component" value="Unassembled WGS sequence"/>
</dbReference>
<feature type="region of interest" description="Disordered" evidence="6">
    <location>
        <begin position="149"/>
        <end position="194"/>
    </location>
</feature>
<name>A0AAE1SHZ2_9SOLA</name>
<gene>
    <name evidence="7" type="ORF">RND71_009511</name>
</gene>
<feature type="compositionally biased region" description="Polar residues" evidence="6">
    <location>
        <begin position="279"/>
        <end position="293"/>
    </location>
</feature>
<dbReference type="GO" id="GO:0000785">
    <property type="term" value="C:chromatin"/>
    <property type="evidence" value="ECO:0007669"/>
    <property type="project" value="TreeGrafter"/>
</dbReference>
<sequence>MDASVSEAGNRSKRFLDNDPTEIWEDDLKHKVDDVVLETDTILKESEHGDAMKQQRSTDSRTTSPPENLGFINAAEKELDPEATQASKKRHWKPNFLNKPDEGYDHAWLSGERTSKGRILLKACWKYTKKRSSCSPKCAISTGLYSSSAEEKTPIMTSIKRRQKEKNDKIGQNDGAQFSSISARDSSGAITKKKVSQPTLVYSEEIAVLEALQEKHEKDDKKNLPAIYRDKRRRSSVEESGPEALGSVFSITKERNFANTYKEQCKRKNSPSQKEALGSVSNTKESNFLNTYEEQQKRKSSPSQKEALDPVSITKQSNFPETSKKQRKRKNYLSQEKELGSVSITEQTDFPKTSKEQRKRKNLPSQEEDSADKVVGEELVGCRVRVWWTLDQMFYEGHITLFDHSEKKHMVIYEDGDQEMLNLTKERWELVEHDYASVHRHKIITSPSDSSDMHLDCIIDSYRQIRKNKEALNVDDDVPVLTPGTESKKIACSEEKLSKGKATDDLTPPSTMRLKTSDFNSSSIKEMKSVVSDVANAKLDVTWLKQYLDEIFKEEDMEEKFSYLMALSETTKLVSKATKKDLVEWNREILAAEKQLKKAERRMQEAQSRAGEAKRSVNVFDVLGKKVQQDIREVEDQARYWLSRLNELL</sequence>
<dbReference type="CDD" id="cd20404">
    <property type="entry name" value="Tudor_Agenet_AtEML-like"/>
    <property type="match status" value="1"/>
</dbReference>
<dbReference type="AlphaFoldDB" id="A0AAE1SHZ2"/>
<dbReference type="GO" id="GO:0005634">
    <property type="term" value="C:nucleus"/>
    <property type="evidence" value="ECO:0007669"/>
    <property type="project" value="UniProtKB-SubCell"/>
</dbReference>
<feature type="region of interest" description="Disordered" evidence="6">
    <location>
        <begin position="43"/>
        <end position="69"/>
    </location>
</feature>
<dbReference type="PANTHER" id="PTHR12663:SF69">
    <property type="entry name" value="SISTER CHROMATID COHESION PROTEIN PDS5 HOMOLOG E"/>
    <property type="match status" value="1"/>
</dbReference>
<dbReference type="EMBL" id="JAVYJV010000005">
    <property type="protein sequence ID" value="KAK4370036.1"/>
    <property type="molecule type" value="Genomic_DNA"/>
</dbReference>
<evidence type="ECO:0000313" key="8">
    <source>
        <dbReference type="Proteomes" id="UP001291623"/>
    </source>
</evidence>
<evidence type="ECO:0000256" key="6">
    <source>
        <dbReference type="SAM" id="MobiDB-lite"/>
    </source>
</evidence>
<feature type="region of interest" description="Disordered" evidence="6">
    <location>
        <begin position="212"/>
        <end position="372"/>
    </location>
</feature>
<feature type="compositionally biased region" description="Basic and acidic residues" evidence="6">
    <location>
        <begin position="212"/>
        <end position="223"/>
    </location>
</feature>
<keyword evidence="2" id="KW-0227">DNA damage</keyword>
<dbReference type="GO" id="GO:0006281">
    <property type="term" value="P:DNA repair"/>
    <property type="evidence" value="ECO:0007669"/>
    <property type="project" value="UniProtKB-KW"/>
</dbReference>
<feature type="compositionally biased region" description="Polar residues" evidence="6">
    <location>
        <begin position="342"/>
        <end position="351"/>
    </location>
</feature>
<evidence type="ECO:0000313" key="7">
    <source>
        <dbReference type="EMBL" id="KAK4370036.1"/>
    </source>
</evidence>
<dbReference type="SUPFAM" id="SSF63748">
    <property type="entry name" value="Tudor/PWWP/MBT"/>
    <property type="match status" value="1"/>
</dbReference>
<evidence type="ECO:0000256" key="3">
    <source>
        <dbReference type="ARBA" id="ARBA00023204"/>
    </source>
</evidence>
<evidence type="ECO:0000256" key="2">
    <source>
        <dbReference type="ARBA" id="ARBA00022763"/>
    </source>
</evidence>
<evidence type="ECO:0000256" key="4">
    <source>
        <dbReference type="ARBA" id="ARBA00023242"/>
    </source>
</evidence>
<protein>
    <submittedName>
        <fullName evidence="7">Uncharacterized protein</fullName>
    </submittedName>
</protein>
<accession>A0AAE1SHZ2</accession>
<dbReference type="InterPro" id="IPR039776">
    <property type="entry name" value="Pds5"/>
</dbReference>
<proteinExistence type="predicted"/>
<reference evidence="7" key="1">
    <citation type="submission" date="2023-12" db="EMBL/GenBank/DDBJ databases">
        <title>Genome assembly of Anisodus tanguticus.</title>
        <authorList>
            <person name="Wang Y.-J."/>
        </authorList>
    </citation>
    <scope>NUCLEOTIDE SEQUENCE</scope>
    <source>
        <strain evidence="7">KB-2021</strain>
        <tissue evidence="7">Leaf</tissue>
    </source>
</reference>
<keyword evidence="8" id="KW-1185">Reference proteome</keyword>
<evidence type="ECO:0000256" key="1">
    <source>
        <dbReference type="ARBA" id="ARBA00004123"/>
    </source>
</evidence>
<organism evidence="7 8">
    <name type="scientific">Anisodus tanguticus</name>
    <dbReference type="NCBI Taxonomy" id="243964"/>
    <lineage>
        <taxon>Eukaryota</taxon>
        <taxon>Viridiplantae</taxon>
        <taxon>Streptophyta</taxon>
        <taxon>Embryophyta</taxon>
        <taxon>Tracheophyta</taxon>
        <taxon>Spermatophyta</taxon>
        <taxon>Magnoliopsida</taxon>
        <taxon>eudicotyledons</taxon>
        <taxon>Gunneridae</taxon>
        <taxon>Pentapetalae</taxon>
        <taxon>asterids</taxon>
        <taxon>lamiids</taxon>
        <taxon>Solanales</taxon>
        <taxon>Solanaceae</taxon>
        <taxon>Solanoideae</taxon>
        <taxon>Hyoscyameae</taxon>
        <taxon>Anisodus</taxon>
    </lineage>
</organism>
<feature type="compositionally biased region" description="Polar residues" evidence="6">
    <location>
        <begin position="174"/>
        <end position="189"/>
    </location>
</feature>
<comment type="subcellular location">
    <subcellularLocation>
        <location evidence="1">Nucleus</location>
    </subcellularLocation>
</comment>
<keyword evidence="5" id="KW-0175">Coiled coil</keyword>
<feature type="compositionally biased region" description="Basic and acidic residues" evidence="6">
    <location>
        <begin position="43"/>
        <end position="59"/>
    </location>
</feature>
<comment type="caution">
    <text evidence="7">The sequence shown here is derived from an EMBL/GenBank/DDBJ whole genome shotgun (WGS) entry which is preliminary data.</text>
</comment>
<dbReference type="PANTHER" id="PTHR12663">
    <property type="entry name" value="ANDROGEN INDUCED INHIBITOR OF PROLIFERATION AS3 / PDS5-RELATED"/>
    <property type="match status" value="1"/>
</dbReference>
<feature type="region of interest" description="Disordered" evidence="6">
    <location>
        <begin position="1"/>
        <end position="20"/>
    </location>
</feature>
<keyword evidence="4" id="KW-0539">Nucleus</keyword>